<sequence>MAFQRRDIPDFAVNILARGTLGLMGLLPYRARVALFGRFFEHIVAPLAGWRKRVRDNLAYVMPDLPPAEVKRLERKVANNAGRSLIEIYSGEEFKRHAATMPITGPGLEAMKTAQAEGRPVVLVTGHFGNYDAPRAALIEQGLNIGALYRPMRNRFFNEHYTKSIAAIGSPVFPSSRKGQVEMIRFLRGGGVLGFFIDNHVGRGIEMDFFSKSAMTSLSAAQMALKYDALLLPVWGIRGDDGFSFEIRTGAPVQHTDAESMIAELTSQLEEITRDHMEQWFWIHRRWKPEVIEYHQRKRAAAKTGP</sequence>
<dbReference type="GO" id="GO:0016746">
    <property type="term" value="F:acyltransferase activity"/>
    <property type="evidence" value="ECO:0007669"/>
    <property type="project" value="UniProtKB-KW"/>
</dbReference>
<proteinExistence type="predicted"/>
<dbReference type="InterPro" id="IPR004960">
    <property type="entry name" value="LipA_acyltrans"/>
</dbReference>
<keyword evidence="5" id="KW-0472">Membrane</keyword>
<dbReference type="PANTHER" id="PTHR30606">
    <property type="entry name" value="LIPID A BIOSYNTHESIS LAUROYL ACYLTRANSFERASE"/>
    <property type="match status" value="1"/>
</dbReference>
<dbReference type="EMBL" id="JADCKQ010000007">
    <property type="protein sequence ID" value="MBI1494047.1"/>
    <property type="molecule type" value="Genomic_DNA"/>
</dbReference>
<name>A0A8J7LW97_9RHOB</name>
<keyword evidence="2" id="KW-1003">Cell membrane</keyword>
<evidence type="ECO:0000256" key="5">
    <source>
        <dbReference type="ARBA" id="ARBA00023136"/>
    </source>
</evidence>
<dbReference type="GO" id="GO:0009247">
    <property type="term" value="P:glycolipid biosynthetic process"/>
    <property type="evidence" value="ECO:0007669"/>
    <property type="project" value="UniProtKB-ARBA"/>
</dbReference>
<keyword evidence="3" id="KW-0997">Cell inner membrane</keyword>
<keyword evidence="6 7" id="KW-0012">Acyltransferase</keyword>
<evidence type="ECO:0000256" key="2">
    <source>
        <dbReference type="ARBA" id="ARBA00022475"/>
    </source>
</evidence>
<keyword evidence="8" id="KW-1185">Reference proteome</keyword>
<evidence type="ECO:0000256" key="3">
    <source>
        <dbReference type="ARBA" id="ARBA00022519"/>
    </source>
</evidence>
<comment type="subcellular location">
    <subcellularLocation>
        <location evidence="1">Cell inner membrane</location>
    </subcellularLocation>
</comment>
<dbReference type="GO" id="GO:0005886">
    <property type="term" value="C:plasma membrane"/>
    <property type="evidence" value="ECO:0007669"/>
    <property type="project" value="UniProtKB-SubCell"/>
</dbReference>
<evidence type="ECO:0000313" key="7">
    <source>
        <dbReference type="EMBL" id="MBI1494047.1"/>
    </source>
</evidence>
<dbReference type="AlphaFoldDB" id="A0A8J7LW97"/>
<dbReference type="Pfam" id="PF03279">
    <property type="entry name" value="Lip_A_acyltrans"/>
    <property type="match status" value="1"/>
</dbReference>
<dbReference type="Proteomes" id="UP000640583">
    <property type="component" value="Unassembled WGS sequence"/>
</dbReference>
<dbReference type="PANTHER" id="PTHR30606:SF10">
    <property type="entry name" value="PHOSPHATIDYLINOSITOL MANNOSIDE ACYLTRANSFERASE"/>
    <property type="match status" value="1"/>
</dbReference>
<evidence type="ECO:0000256" key="1">
    <source>
        <dbReference type="ARBA" id="ARBA00004533"/>
    </source>
</evidence>
<evidence type="ECO:0000256" key="6">
    <source>
        <dbReference type="ARBA" id="ARBA00023315"/>
    </source>
</evidence>
<accession>A0A8J7LW97</accession>
<comment type="caution">
    <text evidence="7">The sequence shown here is derived from an EMBL/GenBank/DDBJ whole genome shotgun (WGS) entry which is preliminary data.</text>
</comment>
<dbReference type="RefSeq" id="WP_228848849.1">
    <property type="nucleotide sequence ID" value="NZ_JADCKQ010000007.1"/>
</dbReference>
<keyword evidence="4" id="KW-0808">Transferase</keyword>
<gene>
    <name evidence="7" type="ORF">H1D41_10400</name>
</gene>
<evidence type="ECO:0000313" key="8">
    <source>
        <dbReference type="Proteomes" id="UP000640583"/>
    </source>
</evidence>
<dbReference type="CDD" id="cd07984">
    <property type="entry name" value="LPLAT_LABLAT-like"/>
    <property type="match status" value="1"/>
</dbReference>
<evidence type="ECO:0000256" key="4">
    <source>
        <dbReference type="ARBA" id="ARBA00022679"/>
    </source>
</evidence>
<reference evidence="7" key="1">
    <citation type="submission" date="2020-10" db="EMBL/GenBank/DDBJ databases">
        <title>Paenihalocynthiibacter styelae gen. nov., sp. nov., isolated from stalked sea squirt Styela clava.</title>
        <authorList>
            <person name="Kim Y.-O."/>
            <person name="Yoon J.-H."/>
        </authorList>
    </citation>
    <scope>NUCLEOTIDE SEQUENCE</scope>
    <source>
        <strain evidence="7">MYP1-1</strain>
    </source>
</reference>
<protein>
    <submittedName>
        <fullName evidence="7">Lysophospholipid acyltransferase family protein</fullName>
    </submittedName>
</protein>
<organism evidence="7 8">
    <name type="scientific">Halocynthiibacter styelae</name>
    <dbReference type="NCBI Taxonomy" id="2761955"/>
    <lineage>
        <taxon>Bacteria</taxon>
        <taxon>Pseudomonadati</taxon>
        <taxon>Pseudomonadota</taxon>
        <taxon>Alphaproteobacteria</taxon>
        <taxon>Rhodobacterales</taxon>
        <taxon>Paracoccaceae</taxon>
        <taxon>Halocynthiibacter</taxon>
    </lineage>
</organism>